<evidence type="ECO:0000256" key="8">
    <source>
        <dbReference type="ARBA" id="ARBA00023242"/>
    </source>
</evidence>
<keyword evidence="8" id="KW-0539">Nucleus</keyword>
<dbReference type="GO" id="GO:0005694">
    <property type="term" value="C:chromosome"/>
    <property type="evidence" value="ECO:0007669"/>
    <property type="project" value="UniProtKB-SubCell"/>
</dbReference>
<evidence type="ECO:0000256" key="7">
    <source>
        <dbReference type="ARBA" id="ARBA00023054"/>
    </source>
</evidence>
<dbReference type="PANTHER" id="PTHR13557:SF1">
    <property type="entry name" value="COILED-COIL DOMAIN-CONTAINING PROTEIN 86"/>
    <property type="match status" value="1"/>
</dbReference>
<feature type="region of interest" description="Disordered" evidence="10">
    <location>
        <begin position="1"/>
        <end position="78"/>
    </location>
</feature>
<gene>
    <name evidence="11" type="ORF">GpartN1_g1250.t1</name>
</gene>
<protein>
    <recommendedName>
        <fullName evidence="3">Coiled-coil domain-containing protein 86</fullName>
    </recommendedName>
</protein>
<evidence type="ECO:0000256" key="10">
    <source>
        <dbReference type="SAM" id="MobiDB-lite"/>
    </source>
</evidence>
<dbReference type="PANTHER" id="PTHR13557">
    <property type="entry name" value="COILED-COIL DOMAIN-CONTAINING PROTEIN 86"/>
    <property type="match status" value="1"/>
</dbReference>
<keyword evidence="4" id="KW-0158">Chromosome</keyword>
<keyword evidence="12" id="KW-1185">Reference proteome</keyword>
<comment type="caution">
    <text evidence="11">The sequence shown here is derived from an EMBL/GenBank/DDBJ whole genome shotgun (WGS) entry which is preliminary data.</text>
</comment>
<feature type="compositionally biased region" description="Basic and acidic residues" evidence="10">
    <location>
        <begin position="23"/>
        <end position="38"/>
    </location>
</feature>
<accession>A0A9C7UN37</accession>
<keyword evidence="7" id="KW-0175">Coiled coil</keyword>
<dbReference type="AlphaFoldDB" id="A0A9C7UN37"/>
<reference evidence="11" key="1">
    <citation type="journal article" date="2022" name="Proc. Natl. Acad. Sci. U.S.A.">
        <title>Life cycle and functional genomics of the unicellular red alga Galdieria for elucidating algal and plant evolution and industrial use.</title>
        <authorList>
            <person name="Hirooka S."/>
            <person name="Itabashi T."/>
            <person name="Ichinose T.M."/>
            <person name="Onuma R."/>
            <person name="Fujiwara T."/>
            <person name="Yamashita S."/>
            <person name="Jong L.W."/>
            <person name="Tomita R."/>
            <person name="Iwane A.H."/>
            <person name="Miyagishima S.Y."/>
        </authorList>
    </citation>
    <scope>NUCLEOTIDE SEQUENCE</scope>
    <source>
        <strain evidence="11">NBRC 102759</strain>
    </source>
</reference>
<evidence type="ECO:0000313" key="11">
    <source>
        <dbReference type="EMBL" id="GJQ09459.1"/>
    </source>
</evidence>
<dbReference type="EMBL" id="BQMJ01000008">
    <property type="protein sequence ID" value="GJQ09459.1"/>
    <property type="molecule type" value="Genomic_DNA"/>
</dbReference>
<evidence type="ECO:0000313" key="12">
    <source>
        <dbReference type="Proteomes" id="UP001061958"/>
    </source>
</evidence>
<keyword evidence="5" id="KW-0597">Phosphoprotein</keyword>
<dbReference type="InterPro" id="IPR026570">
    <property type="entry name" value="CCDC86"/>
</dbReference>
<feature type="compositionally biased region" description="Basic and acidic residues" evidence="10">
    <location>
        <begin position="45"/>
        <end position="76"/>
    </location>
</feature>
<reference evidence="11" key="2">
    <citation type="submission" date="2022-01" db="EMBL/GenBank/DDBJ databases">
        <authorList>
            <person name="Hirooka S."/>
            <person name="Miyagishima S.Y."/>
        </authorList>
    </citation>
    <scope>NUCLEOTIDE SEQUENCE</scope>
    <source>
        <strain evidence="11">NBRC 102759</strain>
    </source>
</reference>
<evidence type="ECO:0000256" key="2">
    <source>
        <dbReference type="ARBA" id="ARBA00004604"/>
    </source>
</evidence>
<evidence type="ECO:0000256" key="3">
    <source>
        <dbReference type="ARBA" id="ARBA00016738"/>
    </source>
</evidence>
<sequence>MTRVKPWKGERKPLRTLIKSRKEKSWKEKKREKEREKVVQQLRQNAERERAERRKHEKEAREEARKRKLENERKSEQVQLVTNVEKLRKLSKKELRKLQVR</sequence>
<evidence type="ECO:0000256" key="5">
    <source>
        <dbReference type="ARBA" id="ARBA00022553"/>
    </source>
</evidence>
<dbReference type="Proteomes" id="UP001061958">
    <property type="component" value="Unassembled WGS sequence"/>
</dbReference>
<organism evidence="11 12">
    <name type="scientific">Galdieria partita</name>
    <dbReference type="NCBI Taxonomy" id="83374"/>
    <lineage>
        <taxon>Eukaryota</taxon>
        <taxon>Rhodophyta</taxon>
        <taxon>Bangiophyceae</taxon>
        <taxon>Galdieriales</taxon>
        <taxon>Galdieriaceae</taxon>
        <taxon>Galdieria</taxon>
    </lineage>
</organism>
<keyword evidence="6" id="KW-0164">Citrullination</keyword>
<proteinExistence type="predicted"/>
<evidence type="ECO:0000256" key="1">
    <source>
        <dbReference type="ARBA" id="ARBA00004286"/>
    </source>
</evidence>
<comment type="function">
    <text evidence="9">Required for proper chromosome segregation during mitosis and error-free mitotic progression.</text>
</comment>
<dbReference type="GO" id="GO:0005730">
    <property type="term" value="C:nucleolus"/>
    <property type="evidence" value="ECO:0007669"/>
    <property type="project" value="UniProtKB-SubCell"/>
</dbReference>
<name>A0A9C7UN37_9RHOD</name>
<evidence type="ECO:0000256" key="4">
    <source>
        <dbReference type="ARBA" id="ARBA00022454"/>
    </source>
</evidence>
<evidence type="ECO:0000256" key="6">
    <source>
        <dbReference type="ARBA" id="ARBA00022934"/>
    </source>
</evidence>
<comment type="subcellular location">
    <subcellularLocation>
        <location evidence="1">Chromosome</location>
    </subcellularLocation>
    <subcellularLocation>
        <location evidence="2">Nucleus</location>
        <location evidence="2">Nucleolus</location>
    </subcellularLocation>
</comment>
<evidence type="ECO:0000256" key="9">
    <source>
        <dbReference type="ARBA" id="ARBA00093307"/>
    </source>
</evidence>